<evidence type="ECO:0000256" key="1">
    <source>
        <dbReference type="ARBA" id="ARBA00004442"/>
    </source>
</evidence>
<evidence type="ECO:0000256" key="3">
    <source>
        <dbReference type="ARBA" id="ARBA00023237"/>
    </source>
</evidence>
<dbReference type="AlphaFoldDB" id="A0A4Q0YRU0"/>
<evidence type="ECO:0000313" key="7">
    <source>
        <dbReference type="Proteomes" id="UP000290287"/>
    </source>
</evidence>
<keyword evidence="3" id="KW-0998">Cell outer membrane</keyword>
<dbReference type="Gene3D" id="3.30.1330.60">
    <property type="entry name" value="OmpA-like domain"/>
    <property type="match status" value="1"/>
</dbReference>
<dbReference type="InterPro" id="IPR006665">
    <property type="entry name" value="OmpA-like"/>
</dbReference>
<gene>
    <name evidence="6" type="ORF">CS022_07445</name>
</gene>
<proteinExistence type="predicted"/>
<sequence length="201" mass="21757">MKIALLVFPILAGCSSTQFVSTDIVTMADQVQQVKDLRDRDDDGVIEARERCDRTLVGAIVDNDGCPSSESSKMTQRLDVKFANNSDILLPGSTVSIKKLADFLKAYPKAEIIVEGHASKVGDPAKNLILSENRAKRVANTLTQVFGIDADRVGAVGFGDTQPLVSGDSESAHSKNRRVMAAVSGESINVVMRWTIFTDEQ</sequence>
<dbReference type="PROSITE" id="PS51123">
    <property type="entry name" value="OMPA_2"/>
    <property type="match status" value="1"/>
</dbReference>
<reference evidence="6 7" key="1">
    <citation type="submission" date="2017-10" db="EMBL/GenBank/DDBJ databases">
        <title>Nyctiphanis sp. nov., isolated from the stomach of the euphausiid Nyctiphanes simplex (Hansen, 1911) in the Gulf of California.</title>
        <authorList>
            <person name="Gomez-Gil B."/>
            <person name="Aguilar-Mendez M."/>
            <person name="Lopez-Cortes A."/>
            <person name="Gomez-Gutierrez J."/>
            <person name="Roque A."/>
            <person name="Lang E."/>
            <person name="Gonzalez-Castillo A."/>
        </authorList>
    </citation>
    <scope>NUCLEOTIDE SEQUENCE [LARGE SCALE GENOMIC DNA]</scope>
    <source>
        <strain evidence="6 7">CAIM 600</strain>
    </source>
</reference>
<dbReference type="EMBL" id="PEIB01000006">
    <property type="protein sequence ID" value="RXJ73862.1"/>
    <property type="molecule type" value="Genomic_DNA"/>
</dbReference>
<dbReference type="InterPro" id="IPR036737">
    <property type="entry name" value="OmpA-like_sf"/>
</dbReference>
<organism evidence="6 7">
    <name type="scientific">Veronia nyctiphanis</name>
    <dbReference type="NCBI Taxonomy" id="1278244"/>
    <lineage>
        <taxon>Bacteria</taxon>
        <taxon>Pseudomonadati</taxon>
        <taxon>Pseudomonadota</taxon>
        <taxon>Gammaproteobacteria</taxon>
        <taxon>Vibrionales</taxon>
        <taxon>Vibrionaceae</taxon>
        <taxon>Veronia</taxon>
    </lineage>
</organism>
<dbReference type="GO" id="GO:0009279">
    <property type="term" value="C:cell outer membrane"/>
    <property type="evidence" value="ECO:0007669"/>
    <property type="project" value="UniProtKB-SubCell"/>
</dbReference>
<comment type="subcellular location">
    <subcellularLocation>
        <location evidence="1">Cell outer membrane</location>
    </subcellularLocation>
</comment>
<feature type="domain" description="OmpA-like" evidence="5">
    <location>
        <begin position="69"/>
        <end position="187"/>
    </location>
</feature>
<accession>A0A4Q0YRU0</accession>
<dbReference type="PANTHER" id="PTHR30329:SF21">
    <property type="entry name" value="LIPOPROTEIN YIAD-RELATED"/>
    <property type="match status" value="1"/>
</dbReference>
<dbReference type="SUPFAM" id="SSF103088">
    <property type="entry name" value="OmpA-like"/>
    <property type="match status" value="1"/>
</dbReference>
<dbReference type="PRINTS" id="PR01021">
    <property type="entry name" value="OMPADOMAIN"/>
</dbReference>
<keyword evidence="7" id="KW-1185">Reference proteome</keyword>
<dbReference type="Pfam" id="PF00691">
    <property type="entry name" value="OmpA"/>
    <property type="match status" value="1"/>
</dbReference>
<dbReference type="InterPro" id="IPR006664">
    <property type="entry name" value="OMP_bac"/>
</dbReference>
<protein>
    <recommendedName>
        <fullName evidence="5">OmpA-like domain-containing protein</fullName>
    </recommendedName>
</protein>
<name>A0A4Q0YRU0_9GAMM</name>
<comment type="caution">
    <text evidence="6">The sequence shown here is derived from an EMBL/GenBank/DDBJ whole genome shotgun (WGS) entry which is preliminary data.</text>
</comment>
<evidence type="ECO:0000256" key="2">
    <source>
        <dbReference type="ARBA" id="ARBA00023136"/>
    </source>
</evidence>
<keyword evidence="2 4" id="KW-0472">Membrane</keyword>
<evidence type="ECO:0000259" key="5">
    <source>
        <dbReference type="PROSITE" id="PS51123"/>
    </source>
</evidence>
<dbReference type="CDD" id="cd07185">
    <property type="entry name" value="OmpA_C-like"/>
    <property type="match status" value="1"/>
</dbReference>
<dbReference type="Proteomes" id="UP000290287">
    <property type="component" value="Unassembled WGS sequence"/>
</dbReference>
<dbReference type="InterPro" id="IPR050330">
    <property type="entry name" value="Bact_OuterMem_StrucFunc"/>
</dbReference>
<evidence type="ECO:0000313" key="6">
    <source>
        <dbReference type="EMBL" id="RXJ73862.1"/>
    </source>
</evidence>
<dbReference type="PANTHER" id="PTHR30329">
    <property type="entry name" value="STATOR ELEMENT OF FLAGELLAR MOTOR COMPLEX"/>
    <property type="match status" value="1"/>
</dbReference>
<dbReference type="OrthoDB" id="9805832at2"/>
<evidence type="ECO:0000256" key="4">
    <source>
        <dbReference type="PROSITE-ProRule" id="PRU00473"/>
    </source>
</evidence>